<feature type="chain" id="PRO_5025590442" evidence="1">
    <location>
        <begin position="17"/>
        <end position="353"/>
    </location>
</feature>
<organism evidence="2 3">
    <name type="scientific">Microthlaspi erraticum</name>
    <dbReference type="NCBI Taxonomy" id="1685480"/>
    <lineage>
        <taxon>Eukaryota</taxon>
        <taxon>Viridiplantae</taxon>
        <taxon>Streptophyta</taxon>
        <taxon>Embryophyta</taxon>
        <taxon>Tracheophyta</taxon>
        <taxon>Spermatophyta</taxon>
        <taxon>Magnoliopsida</taxon>
        <taxon>eudicotyledons</taxon>
        <taxon>Gunneridae</taxon>
        <taxon>Pentapetalae</taxon>
        <taxon>rosids</taxon>
        <taxon>malvids</taxon>
        <taxon>Brassicales</taxon>
        <taxon>Brassicaceae</taxon>
        <taxon>Coluteocarpeae</taxon>
        <taxon>Microthlaspi</taxon>
    </lineage>
</organism>
<proteinExistence type="predicted"/>
<sequence length="353" mass="38065">MIFLLLVALTESSVAGDENEAVILDTNWDPVKANTPYRVRMRVAGQPGYLSRQILALNATSCREGAVAAGLFPGRAEPVIMLVLPSSSSADDVVPLSTELSVKFTNPSHCNESGFLRVSGLDKETVETVLTDGSKSRSDSTFTIRKASYITYKFSFGSSVDLADNSTEIVGVVFSISTEMLITRRAAENDNISVQVDSPTQVDPVSASVTISTSTEVHLKLNYISSSCFCLISCHHKYFYGSSICSIDPTLAQVASVSTPVTEVPPCDPITTFVSTTQPINQATIIAEEFIESPTLGAASSLSTDIIAQGNSTFHLESERLIERDLGSNKFASLALPEEEAEIQTRSQMRRIL</sequence>
<dbReference type="OrthoDB" id="1058548at2759"/>
<accession>A0A6D2LET6</accession>
<dbReference type="PANTHER" id="PTHR33107:SF35">
    <property type="entry name" value="KUNITZ TRYPSIN INHIBITOR 6-RELATED"/>
    <property type="match status" value="1"/>
</dbReference>
<keyword evidence="1" id="KW-0732">Signal</keyword>
<dbReference type="Pfam" id="PF00197">
    <property type="entry name" value="Kunitz_legume"/>
    <property type="match status" value="1"/>
</dbReference>
<feature type="signal peptide" evidence="1">
    <location>
        <begin position="1"/>
        <end position="16"/>
    </location>
</feature>
<dbReference type="SUPFAM" id="SSF50386">
    <property type="entry name" value="STI-like"/>
    <property type="match status" value="1"/>
</dbReference>
<dbReference type="GO" id="GO:0004866">
    <property type="term" value="F:endopeptidase inhibitor activity"/>
    <property type="evidence" value="ECO:0007669"/>
    <property type="project" value="InterPro"/>
</dbReference>
<dbReference type="InterPro" id="IPR002160">
    <property type="entry name" value="Prot_inh_Kunz-lg"/>
</dbReference>
<keyword evidence="3" id="KW-1185">Reference proteome</keyword>
<name>A0A6D2LET6_9BRAS</name>
<evidence type="ECO:0000256" key="1">
    <source>
        <dbReference type="SAM" id="SignalP"/>
    </source>
</evidence>
<evidence type="ECO:0000313" key="2">
    <source>
        <dbReference type="EMBL" id="CAA7058307.1"/>
    </source>
</evidence>
<evidence type="ECO:0000313" key="3">
    <source>
        <dbReference type="Proteomes" id="UP000467841"/>
    </source>
</evidence>
<protein>
    <submittedName>
        <fullName evidence="2">Uncharacterized protein</fullName>
    </submittedName>
</protein>
<dbReference type="AlphaFoldDB" id="A0A6D2LET6"/>
<dbReference type="Gene3D" id="2.80.10.50">
    <property type="match status" value="1"/>
</dbReference>
<dbReference type="PANTHER" id="PTHR33107">
    <property type="entry name" value="KUNITZ TRYPSIN INHIBITOR 2"/>
    <property type="match status" value="1"/>
</dbReference>
<dbReference type="InterPro" id="IPR011065">
    <property type="entry name" value="Kunitz_inhibitor_STI-like_sf"/>
</dbReference>
<dbReference type="Proteomes" id="UP000467841">
    <property type="component" value="Unassembled WGS sequence"/>
</dbReference>
<reference evidence="2" key="1">
    <citation type="submission" date="2020-01" db="EMBL/GenBank/DDBJ databases">
        <authorList>
            <person name="Mishra B."/>
        </authorList>
    </citation>
    <scope>NUCLEOTIDE SEQUENCE [LARGE SCALE GENOMIC DNA]</scope>
</reference>
<comment type="caution">
    <text evidence="2">The sequence shown here is derived from an EMBL/GenBank/DDBJ whole genome shotgun (WGS) entry which is preliminary data.</text>
</comment>
<gene>
    <name evidence="2" type="ORF">MERR_LOCUS45543</name>
</gene>
<dbReference type="EMBL" id="CACVBM020001718">
    <property type="protein sequence ID" value="CAA7058307.1"/>
    <property type="molecule type" value="Genomic_DNA"/>
</dbReference>